<dbReference type="AlphaFoldDB" id="A0AAD7RUC5"/>
<evidence type="ECO:0000313" key="1">
    <source>
        <dbReference type="EMBL" id="KAJ8390385.1"/>
    </source>
</evidence>
<keyword evidence="2" id="KW-1185">Reference proteome</keyword>
<comment type="caution">
    <text evidence="1">The sequence shown here is derived from an EMBL/GenBank/DDBJ whole genome shotgun (WGS) entry which is preliminary data.</text>
</comment>
<name>A0AAD7RUC5_9TELE</name>
<gene>
    <name evidence="1" type="ORF">AAFF_G00107790</name>
</gene>
<protein>
    <submittedName>
        <fullName evidence="1">Uncharacterized protein</fullName>
    </submittedName>
</protein>
<reference evidence="1" key="1">
    <citation type="journal article" date="2023" name="Science">
        <title>Genome structures resolve the early diversification of teleost fishes.</title>
        <authorList>
            <person name="Parey E."/>
            <person name="Louis A."/>
            <person name="Montfort J."/>
            <person name="Bouchez O."/>
            <person name="Roques C."/>
            <person name="Iampietro C."/>
            <person name="Lluch J."/>
            <person name="Castinel A."/>
            <person name="Donnadieu C."/>
            <person name="Desvignes T."/>
            <person name="Floi Bucao C."/>
            <person name="Jouanno E."/>
            <person name="Wen M."/>
            <person name="Mejri S."/>
            <person name="Dirks R."/>
            <person name="Jansen H."/>
            <person name="Henkel C."/>
            <person name="Chen W.J."/>
            <person name="Zahm M."/>
            <person name="Cabau C."/>
            <person name="Klopp C."/>
            <person name="Thompson A.W."/>
            <person name="Robinson-Rechavi M."/>
            <person name="Braasch I."/>
            <person name="Lecointre G."/>
            <person name="Bobe J."/>
            <person name="Postlethwait J.H."/>
            <person name="Berthelot C."/>
            <person name="Roest Crollius H."/>
            <person name="Guiguen Y."/>
        </authorList>
    </citation>
    <scope>NUCLEOTIDE SEQUENCE</scope>
    <source>
        <strain evidence="1">NC1722</strain>
    </source>
</reference>
<accession>A0AAD7RUC5</accession>
<organism evidence="1 2">
    <name type="scientific">Aldrovandia affinis</name>
    <dbReference type="NCBI Taxonomy" id="143900"/>
    <lineage>
        <taxon>Eukaryota</taxon>
        <taxon>Metazoa</taxon>
        <taxon>Chordata</taxon>
        <taxon>Craniata</taxon>
        <taxon>Vertebrata</taxon>
        <taxon>Euteleostomi</taxon>
        <taxon>Actinopterygii</taxon>
        <taxon>Neopterygii</taxon>
        <taxon>Teleostei</taxon>
        <taxon>Notacanthiformes</taxon>
        <taxon>Halosauridae</taxon>
        <taxon>Aldrovandia</taxon>
    </lineage>
</organism>
<evidence type="ECO:0000313" key="2">
    <source>
        <dbReference type="Proteomes" id="UP001221898"/>
    </source>
</evidence>
<dbReference type="EMBL" id="JAINUG010000170">
    <property type="protein sequence ID" value="KAJ8390385.1"/>
    <property type="molecule type" value="Genomic_DNA"/>
</dbReference>
<dbReference type="Proteomes" id="UP001221898">
    <property type="component" value="Unassembled WGS sequence"/>
</dbReference>
<proteinExistence type="predicted"/>
<sequence length="119" mass="12437">MFAAGQPFLISVLFASRTKVLPAPLSGVLQLPEDLKFHPSPLPLSAMATASTVFSSVVRSWLTPGSGPLAWGISVEPWLAVSELCPANCAASRATVLSGPRSEVTSLQRAVFGLCTALQ</sequence>